<name>A0A1D6EWQ5_MAIZE</name>
<accession>A0A1D6EWQ5</accession>
<dbReference type="PANTHER" id="PTHR33405:SF7">
    <property type="entry name" value="PROTEIN FLX-LIKE 1"/>
    <property type="match status" value="1"/>
</dbReference>
<dbReference type="ExpressionAtlas" id="A0A1D6EWQ5">
    <property type="expression patterns" value="baseline and differential"/>
</dbReference>
<dbReference type="OMA" id="WVYERSM"/>
<gene>
    <name evidence="6" type="ORF">ZEAMMB73_Zm00001d006460</name>
</gene>
<dbReference type="GO" id="GO:0030154">
    <property type="term" value="P:cell differentiation"/>
    <property type="evidence" value="ECO:0007669"/>
    <property type="project" value="UniProtKB-KW"/>
</dbReference>
<keyword evidence="3" id="KW-0221">Differentiation</keyword>
<dbReference type="EMBL" id="CM007648">
    <property type="protein sequence ID" value="ONM23935.1"/>
    <property type="molecule type" value="Genomic_DNA"/>
</dbReference>
<evidence type="ECO:0000256" key="1">
    <source>
        <dbReference type="ARBA" id="ARBA00005405"/>
    </source>
</evidence>
<reference evidence="6" key="1">
    <citation type="submission" date="2015-12" db="EMBL/GenBank/DDBJ databases">
        <title>Update maize B73 reference genome by single molecule sequencing technologies.</title>
        <authorList>
            <consortium name="Maize Genome Sequencing Project"/>
            <person name="Ware D."/>
        </authorList>
    </citation>
    <scope>NUCLEOTIDE SEQUENCE [LARGE SCALE GENOMIC DNA]</scope>
    <source>
        <tissue evidence="6">Seedling</tissue>
    </source>
</reference>
<evidence type="ECO:0000256" key="3">
    <source>
        <dbReference type="ARBA" id="ARBA00022782"/>
    </source>
</evidence>
<evidence type="ECO:0000256" key="5">
    <source>
        <dbReference type="ARBA" id="ARBA00023089"/>
    </source>
</evidence>
<sequence>MHLLFYALQFWVYERSMKMEVELRAVHEMRAELAQVRMDIQNLGAMRQELMGQVQGLTQDLAQSAEDLHKVSALQAETQEIKHETQHLRCRGLLGEADLSPAGYIGSYGNPKANYAANPFNSGYGINQASAATDYGSQYGTGAAHGSWVPTTCKGHPDVDKYCQFARPFTKVYT</sequence>
<dbReference type="InterPro" id="IPR040353">
    <property type="entry name" value="FLX/FLX-like"/>
</dbReference>
<proteinExistence type="inferred from homology"/>
<comment type="similarity">
    <text evidence="1">Belongs to the FLX family.</text>
</comment>
<dbReference type="STRING" id="4577.A0A1D6EWQ5"/>
<dbReference type="InParanoid" id="A0A1D6EWQ5"/>
<keyword evidence="2" id="KW-0217">Developmental protein</keyword>
<evidence type="ECO:0000256" key="4">
    <source>
        <dbReference type="ARBA" id="ARBA00023054"/>
    </source>
</evidence>
<evidence type="ECO:0000256" key="2">
    <source>
        <dbReference type="ARBA" id="ARBA00022473"/>
    </source>
</evidence>
<dbReference type="SMR" id="A0A1D6EWQ5"/>
<protein>
    <submittedName>
        <fullName evidence="6">Uncharacterized protein</fullName>
    </submittedName>
</protein>
<keyword evidence="5" id="KW-0287">Flowering</keyword>
<dbReference type="GO" id="GO:0009908">
    <property type="term" value="P:flower development"/>
    <property type="evidence" value="ECO:0007669"/>
    <property type="project" value="UniProtKB-KW"/>
</dbReference>
<organism evidence="6">
    <name type="scientific">Zea mays</name>
    <name type="common">Maize</name>
    <dbReference type="NCBI Taxonomy" id="4577"/>
    <lineage>
        <taxon>Eukaryota</taxon>
        <taxon>Viridiplantae</taxon>
        <taxon>Streptophyta</taxon>
        <taxon>Embryophyta</taxon>
        <taxon>Tracheophyta</taxon>
        <taxon>Spermatophyta</taxon>
        <taxon>Magnoliopsida</taxon>
        <taxon>Liliopsida</taxon>
        <taxon>Poales</taxon>
        <taxon>Poaceae</taxon>
        <taxon>PACMAD clade</taxon>
        <taxon>Panicoideae</taxon>
        <taxon>Andropogonodae</taxon>
        <taxon>Andropogoneae</taxon>
        <taxon>Tripsacinae</taxon>
        <taxon>Zea</taxon>
    </lineage>
</organism>
<dbReference type="PANTHER" id="PTHR33405">
    <property type="entry name" value="PROTEIN FLX-LIKE 2"/>
    <property type="match status" value="1"/>
</dbReference>
<dbReference type="AlphaFoldDB" id="A0A1D6EWQ5"/>
<keyword evidence="4" id="KW-0175">Coiled coil</keyword>
<evidence type="ECO:0000313" key="6">
    <source>
        <dbReference type="EMBL" id="ONM23935.1"/>
    </source>
</evidence>